<evidence type="ECO:0000313" key="1">
    <source>
        <dbReference type="EMBL" id="RIE01937.1"/>
    </source>
</evidence>
<accession>A0A398CQ21</accession>
<comment type="caution">
    <text evidence="1">The sequence shown here is derived from an EMBL/GenBank/DDBJ whole genome shotgun (WGS) entry which is preliminary data.</text>
</comment>
<proteinExistence type="predicted"/>
<dbReference type="RefSeq" id="WP_119149988.1">
    <property type="nucleotide sequence ID" value="NZ_JBHSOV010000020.1"/>
</dbReference>
<gene>
    <name evidence="1" type="ORF">D3H35_14280</name>
</gene>
<dbReference type="Proteomes" id="UP000266340">
    <property type="component" value="Unassembled WGS sequence"/>
</dbReference>
<dbReference type="EMBL" id="QXJM01000039">
    <property type="protein sequence ID" value="RIE01937.1"/>
    <property type="molecule type" value="Genomic_DNA"/>
</dbReference>
<organism evidence="1 2">
    <name type="scientific">Cohnella faecalis</name>
    <dbReference type="NCBI Taxonomy" id="2315694"/>
    <lineage>
        <taxon>Bacteria</taxon>
        <taxon>Bacillati</taxon>
        <taxon>Bacillota</taxon>
        <taxon>Bacilli</taxon>
        <taxon>Bacillales</taxon>
        <taxon>Paenibacillaceae</taxon>
        <taxon>Cohnella</taxon>
    </lineage>
</organism>
<name>A0A398CQ21_9BACL</name>
<keyword evidence="2" id="KW-1185">Reference proteome</keyword>
<reference evidence="1 2" key="1">
    <citation type="submission" date="2018-09" db="EMBL/GenBank/DDBJ databases">
        <title>Cohnella cavernae sp. nov., isolated from a karst cave.</title>
        <authorList>
            <person name="Zhu H."/>
        </authorList>
    </citation>
    <scope>NUCLEOTIDE SEQUENCE [LARGE SCALE GENOMIC DNA]</scope>
    <source>
        <strain evidence="1 2">K2E09-144</strain>
    </source>
</reference>
<dbReference type="OrthoDB" id="2612059at2"/>
<dbReference type="AlphaFoldDB" id="A0A398CQ21"/>
<evidence type="ECO:0000313" key="2">
    <source>
        <dbReference type="Proteomes" id="UP000266340"/>
    </source>
</evidence>
<protein>
    <submittedName>
        <fullName evidence="1">Uncharacterized protein</fullName>
    </submittedName>
</protein>
<sequence length="114" mass="12244">MRVSRKQTVFTGVHDIFISRPINGANSIVITTDCGGAAEDGLPEKAIPDGTVVKLRRKAVSQFVSAFTDSGGECTQNTFDISPALARKFGIVNNTRYTVTTTAVHGRGRCAENR</sequence>